<keyword evidence="2" id="KW-1185">Reference proteome</keyword>
<sequence length="206" mass="24091">MAIITELFYLPSIEYFSAIWEEDVIYLDLEENYQKQTYRNRTQIQLANKTETLSIPVFGGNKKIKTSQIKIDHDQKWLNVHLRGIQSAYGKAPYFEYYFPYFEKVFAKKFDLLADMNLALLTVCLKMLQSKTQVQKLDERMANEGIRDIRGVINAKKSYTERSIYRAIPYPQLFGLDFVPNLSIIDLLFCMGPESKSILIQSQKND</sequence>
<organism evidence="1 2">
    <name type="scientific">Belliella pelovolcani</name>
    <dbReference type="NCBI Taxonomy" id="529505"/>
    <lineage>
        <taxon>Bacteria</taxon>
        <taxon>Pseudomonadati</taxon>
        <taxon>Bacteroidota</taxon>
        <taxon>Cytophagia</taxon>
        <taxon>Cytophagales</taxon>
        <taxon>Cyclobacteriaceae</taxon>
        <taxon>Belliella</taxon>
    </lineage>
</organism>
<dbReference type="EMBL" id="FTOP01000014">
    <property type="protein sequence ID" value="SIT06211.1"/>
    <property type="molecule type" value="Genomic_DNA"/>
</dbReference>
<dbReference type="AlphaFoldDB" id="A0A1N7P6K5"/>
<dbReference type="InterPro" id="IPR014985">
    <property type="entry name" value="WbqC"/>
</dbReference>
<dbReference type="RefSeq" id="WP_076502463.1">
    <property type="nucleotide sequence ID" value="NZ_FTOP01000014.1"/>
</dbReference>
<accession>A0A1N7P6K5</accession>
<dbReference type="OrthoDB" id="1523452at2"/>
<reference evidence="2" key="1">
    <citation type="submission" date="2017-01" db="EMBL/GenBank/DDBJ databases">
        <authorList>
            <person name="Varghese N."/>
            <person name="Submissions S."/>
        </authorList>
    </citation>
    <scope>NUCLEOTIDE SEQUENCE [LARGE SCALE GENOMIC DNA]</scope>
    <source>
        <strain evidence="2">DSM 46698</strain>
    </source>
</reference>
<dbReference type="STRING" id="529505.SAMN05421761_11459"/>
<name>A0A1N7P6K5_9BACT</name>
<protein>
    <submittedName>
        <fullName evidence="1">WbqC-like protein family protein</fullName>
    </submittedName>
</protein>
<evidence type="ECO:0000313" key="2">
    <source>
        <dbReference type="Proteomes" id="UP000186026"/>
    </source>
</evidence>
<proteinExistence type="predicted"/>
<evidence type="ECO:0000313" key="1">
    <source>
        <dbReference type="EMBL" id="SIT06211.1"/>
    </source>
</evidence>
<gene>
    <name evidence="1" type="ORF">SAMN05421761_11459</name>
</gene>
<dbReference type="Proteomes" id="UP000186026">
    <property type="component" value="Unassembled WGS sequence"/>
</dbReference>
<dbReference type="Pfam" id="PF08889">
    <property type="entry name" value="WbqC"/>
    <property type="match status" value="2"/>
</dbReference>